<dbReference type="AlphaFoldDB" id="A0A0R1XQA6"/>
<evidence type="ECO:0000313" key="1">
    <source>
        <dbReference type="EMBL" id="KRM30139.1"/>
    </source>
</evidence>
<comment type="caution">
    <text evidence="1">The sequence shown here is derived from an EMBL/GenBank/DDBJ whole genome shotgun (WGS) entry which is preliminary data.</text>
</comment>
<dbReference type="Proteomes" id="UP000050949">
    <property type="component" value="Unassembled WGS sequence"/>
</dbReference>
<reference evidence="1 2" key="1">
    <citation type="journal article" date="2015" name="Genome Announc.">
        <title>Expanding the biotechnology potential of lactobacilli through comparative genomics of 213 strains and associated genera.</title>
        <authorList>
            <person name="Sun Z."/>
            <person name="Harris H.M."/>
            <person name="McCann A."/>
            <person name="Guo C."/>
            <person name="Argimon S."/>
            <person name="Zhang W."/>
            <person name="Yang X."/>
            <person name="Jeffery I.B."/>
            <person name="Cooney J.C."/>
            <person name="Kagawa T.F."/>
            <person name="Liu W."/>
            <person name="Song Y."/>
            <person name="Salvetti E."/>
            <person name="Wrobel A."/>
            <person name="Rasinkangas P."/>
            <person name="Parkhill J."/>
            <person name="Rea M.C."/>
            <person name="O'Sullivan O."/>
            <person name="Ritari J."/>
            <person name="Douillard F.P."/>
            <person name="Paul Ross R."/>
            <person name="Yang R."/>
            <person name="Briner A.E."/>
            <person name="Felis G.E."/>
            <person name="de Vos W.M."/>
            <person name="Barrangou R."/>
            <person name="Klaenhammer T.R."/>
            <person name="Caufield P.W."/>
            <person name="Cui Y."/>
            <person name="Zhang H."/>
            <person name="O'Toole P.W."/>
        </authorList>
    </citation>
    <scope>NUCLEOTIDE SEQUENCE [LARGE SCALE GENOMIC DNA]</scope>
    <source>
        <strain evidence="1 2">DSM 16991</strain>
    </source>
</reference>
<gene>
    <name evidence="1" type="ORF">FC91_GL002954</name>
</gene>
<accession>A0A0R1XQA6</accession>
<protein>
    <submittedName>
        <fullName evidence="1">Uncharacterized protein</fullName>
    </submittedName>
</protein>
<name>A0A0R1XQA6_9LACO</name>
<dbReference type="EMBL" id="AZFW01000006">
    <property type="protein sequence ID" value="KRM30139.1"/>
    <property type="molecule type" value="Genomic_DNA"/>
</dbReference>
<proteinExistence type="predicted"/>
<organism evidence="1 2">
    <name type="scientific">Schleiferilactobacillus harbinensis DSM 16991</name>
    <dbReference type="NCBI Taxonomy" id="1122147"/>
    <lineage>
        <taxon>Bacteria</taxon>
        <taxon>Bacillati</taxon>
        <taxon>Bacillota</taxon>
        <taxon>Bacilli</taxon>
        <taxon>Lactobacillales</taxon>
        <taxon>Lactobacillaceae</taxon>
        <taxon>Schleiferilactobacillus</taxon>
    </lineage>
</organism>
<dbReference type="PATRIC" id="fig|1122147.4.peg.3040"/>
<sequence>MQAMTMPAAANTAIPYVRQNKNAQEIEHQIGKITKFPMSLVLTEKHLAIGTNFTGDIDNIRDILTASPKYLITMINPNSIQIAKKGAE</sequence>
<evidence type="ECO:0000313" key="2">
    <source>
        <dbReference type="Proteomes" id="UP000050949"/>
    </source>
</evidence>